<evidence type="ECO:0000256" key="2">
    <source>
        <dbReference type="ARBA" id="ARBA00022448"/>
    </source>
</evidence>
<feature type="transmembrane region" description="Helical" evidence="6">
    <location>
        <begin position="110"/>
        <end position="132"/>
    </location>
</feature>
<dbReference type="PANTHER" id="PTHR11360:SF308">
    <property type="entry name" value="BLL3089 PROTEIN"/>
    <property type="match status" value="1"/>
</dbReference>
<gene>
    <name evidence="8" type="ORF">B0X71_16500</name>
</gene>
<evidence type="ECO:0000256" key="3">
    <source>
        <dbReference type="ARBA" id="ARBA00022692"/>
    </source>
</evidence>
<dbReference type="GO" id="GO:0005886">
    <property type="term" value="C:plasma membrane"/>
    <property type="evidence" value="ECO:0007669"/>
    <property type="project" value="UniProtKB-SubCell"/>
</dbReference>
<dbReference type="InterPro" id="IPR036259">
    <property type="entry name" value="MFS_trans_sf"/>
</dbReference>
<dbReference type="Gene3D" id="1.20.1250.20">
    <property type="entry name" value="MFS general substrate transporter like domains"/>
    <property type="match status" value="2"/>
</dbReference>
<proteinExistence type="predicted"/>
<evidence type="ECO:0000313" key="8">
    <source>
        <dbReference type="EMBL" id="AQQ54543.1"/>
    </source>
</evidence>
<name>A0A1Q2L2A1_9BACL</name>
<dbReference type="PROSITE" id="PS50850">
    <property type="entry name" value="MFS"/>
    <property type="match status" value="1"/>
</dbReference>
<feature type="transmembrane region" description="Helical" evidence="6">
    <location>
        <begin position="278"/>
        <end position="298"/>
    </location>
</feature>
<dbReference type="InterPro" id="IPR011701">
    <property type="entry name" value="MFS"/>
</dbReference>
<dbReference type="EMBL" id="CP019640">
    <property type="protein sequence ID" value="AQQ54543.1"/>
    <property type="molecule type" value="Genomic_DNA"/>
</dbReference>
<evidence type="ECO:0000256" key="4">
    <source>
        <dbReference type="ARBA" id="ARBA00022989"/>
    </source>
</evidence>
<feature type="transmembrane region" description="Helical" evidence="6">
    <location>
        <begin position="51"/>
        <end position="74"/>
    </location>
</feature>
<feature type="transmembrane region" description="Helical" evidence="6">
    <location>
        <begin position="396"/>
        <end position="415"/>
    </location>
</feature>
<dbReference type="CDD" id="cd17355">
    <property type="entry name" value="MFS_YcxA_like"/>
    <property type="match status" value="1"/>
</dbReference>
<feature type="domain" description="Major facilitator superfamily (MFS) profile" evidence="7">
    <location>
        <begin position="19"/>
        <end position="419"/>
    </location>
</feature>
<dbReference type="KEGG" id="pmar:B0X71_16500"/>
<comment type="subcellular location">
    <subcellularLocation>
        <location evidence="1">Cell membrane</location>
        <topology evidence="1">Multi-pass membrane protein</topology>
    </subcellularLocation>
</comment>
<dbReference type="InterPro" id="IPR020846">
    <property type="entry name" value="MFS_dom"/>
</dbReference>
<keyword evidence="3 6" id="KW-0812">Transmembrane</keyword>
<accession>A0A1Q2L2A1</accession>
<dbReference type="RefSeq" id="WP_077590439.1">
    <property type="nucleotide sequence ID" value="NZ_CP019640.1"/>
</dbReference>
<evidence type="ECO:0000256" key="5">
    <source>
        <dbReference type="ARBA" id="ARBA00023136"/>
    </source>
</evidence>
<protein>
    <submittedName>
        <fullName evidence="8">MFS transporter</fullName>
    </submittedName>
</protein>
<dbReference type="OrthoDB" id="182417at2"/>
<reference evidence="8 9" key="1">
    <citation type="submission" date="2017-02" db="EMBL/GenBank/DDBJ databases">
        <title>The complete genomic sequence of a novel cold adapted crude oil-degrading bacterium Planococcus qaidamina Y42.</title>
        <authorList>
            <person name="Yang R."/>
        </authorList>
    </citation>
    <scope>NUCLEOTIDE SEQUENCE [LARGE SCALE GENOMIC DNA]</scope>
    <source>
        <strain evidence="8 9">Y42</strain>
    </source>
</reference>
<evidence type="ECO:0000313" key="9">
    <source>
        <dbReference type="Proteomes" id="UP000188184"/>
    </source>
</evidence>
<dbReference type="SUPFAM" id="SSF103473">
    <property type="entry name" value="MFS general substrate transporter"/>
    <property type="match status" value="1"/>
</dbReference>
<evidence type="ECO:0000256" key="1">
    <source>
        <dbReference type="ARBA" id="ARBA00004651"/>
    </source>
</evidence>
<organism evidence="8 9">
    <name type="scientific">Planococcus lenghuensis</name>
    <dbReference type="NCBI Taxonomy" id="2213202"/>
    <lineage>
        <taxon>Bacteria</taxon>
        <taxon>Bacillati</taxon>
        <taxon>Bacillota</taxon>
        <taxon>Bacilli</taxon>
        <taxon>Bacillales</taxon>
        <taxon>Caryophanaceae</taxon>
        <taxon>Planococcus</taxon>
    </lineage>
</organism>
<sequence>MNESAAQRRTSPVFYGWTIVAIGGLFLFFSGPGQTYSNALFIESYIEDLGWSRNLVSGIYSAATLCAGFLLYFIGSLIDRFGHRKMAVAIITLFAGALVWNSFITHPVMLFIGFFFIRLLGQGSMSLLGNTLIPQWFISKKGRAFSLMAIGAFISSALFPVINVQLIDMVGWRGAWLVLGIGTAVIMIPVVLKFLVNKPEDIGLLPDNAAVEPVEAEADGKDTVFTEISWTLKEAMRTYQFWLLLICVSIPALINTGLTFHIVSIFSSKGLTAGEAAALLSIMAVVGFPVTLAIGFILEKVQIRLVLAAIFVGQLLYLLVLQEVSTFTAAIWFAVLWGVIGGIERVTLAVVFPEYFGRRHIGSIKGFVTGVMVFGSALGPLPFALAYDMFGDYTEAVWLAMIIPAIGAAAAFLSTQPTKRESRLLR</sequence>
<feature type="transmembrane region" description="Helical" evidence="6">
    <location>
        <begin position="86"/>
        <end position="104"/>
    </location>
</feature>
<dbReference type="Pfam" id="PF07690">
    <property type="entry name" value="MFS_1"/>
    <property type="match status" value="1"/>
</dbReference>
<keyword evidence="5 6" id="KW-0472">Membrane</keyword>
<evidence type="ECO:0000256" key="6">
    <source>
        <dbReference type="SAM" id="Phobius"/>
    </source>
</evidence>
<feature type="transmembrane region" description="Helical" evidence="6">
    <location>
        <begin position="364"/>
        <end position="384"/>
    </location>
</feature>
<keyword evidence="9" id="KW-1185">Reference proteome</keyword>
<keyword evidence="2" id="KW-0813">Transport</keyword>
<feature type="transmembrane region" description="Helical" evidence="6">
    <location>
        <begin position="144"/>
        <end position="162"/>
    </location>
</feature>
<feature type="transmembrane region" description="Helical" evidence="6">
    <location>
        <begin position="12"/>
        <end position="31"/>
    </location>
</feature>
<feature type="transmembrane region" description="Helical" evidence="6">
    <location>
        <begin position="330"/>
        <end position="352"/>
    </location>
</feature>
<dbReference type="AlphaFoldDB" id="A0A1Q2L2A1"/>
<dbReference type="PANTHER" id="PTHR11360">
    <property type="entry name" value="MONOCARBOXYLATE TRANSPORTER"/>
    <property type="match status" value="1"/>
</dbReference>
<evidence type="ECO:0000259" key="7">
    <source>
        <dbReference type="PROSITE" id="PS50850"/>
    </source>
</evidence>
<feature type="transmembrane region" description="Helical" evidence="6">
    <location>
        <begin position="241"/>
        <end position="266"/>
    </location>
</feature>
<dbReference type="InterPro" id="IPR050327">
    <property type="entry name" value="Proton-linked_MCT"/>
</dbReference>
<keyword evidence="4 6" id="KW-1133">Transmembrane helix</keyword>
<feature type="transmembrane region" description="Helical" evidence="6">
    <location>
        <begin position="305"/>
        <end position="324"/>
    </location>
</feature>
<dbReference type="Proteomes" id="UP000188184">
    <property type="component" value="Chromosome"/>
</dbReference>
<feature type="transmembrane region" description="Helical" evidence="6">
    <location>
        <begin position="174"/>
        <end position="196"/>
    </location>
</feature>
<dbReference type="GO" id="GO:0022857">
    <property type="term" value="F:transmembrane transporter activity"/>
    <property type="evidence" value="ECO:0007669"/>
    <property type="project" value="InterPro"/>
</dbReference>